<name>A0ABR9XK83_9SPHI</name>
<keyword evidence="3" id="KW-1185">Reference proteome</keyword>
<evidence type="ECO:0000313" key="2">
    <source>
        <dbReference type="EMBL" id="MBE9667788.1"/>
    </source>
</evidence>
<protein>
    <submittedName>
        <fullName evidence="2">Uncharacterized protein</fullName>
    </submittedName>
</protein>
<reference evidence="2 3" key="1">
    <citation type="submission" date="2020-10" db="EMBL/GenBank/DDBJ databases">
        <title>Mucilaginibacter mali sp. nov., isolated from rhizosphere soil of apple orchard.</title>
        <authorList>
            <person name="Lee J.-S."/>
            <person name="Kim H.S."/>
            <person name="Kim J.-S."/>
        </authorList>
    </citation>
    <scope>NUCLEOTIDE SEQUENCE [LARGE SCALE GENOMIC DNA]</scope>
    <source>
        <strain evidence="2 3">KCTC 23157</strain>
    </source>
</reference>
<accession>A0ABR9XK83</accession>
<gene>
    <name evidence="2" type="ORF">IRJ18_15545</name>
</gene>
<feature type="compositionally biased region" description="Basic and acidic residues" evidence="1">
    <location>
        <begin position="45"/>
        <end position="56"/>
    </location>
</feature>
<comment type="caution">
    <text evidence="2">The sequence shown here is derived from an EMBL/GenBank/DDBJ whole genome shotgun (WGS) entry which is preliminary data.</text>
</comment>
<evidence type="ECO:0000313" key="3">
    <source>
        <dbReference type="Proteomes" id="UP000632774"/>
    </source>
</evidence>
<dbReference type="Proteomes" id="UP000632774">
    <property type="component" value="Unassembled WGS sequence"/>
</dbReference>
<dbReference type="RefSeq" id="WP_194107231.1">
    <property type="nucleotide sequence ID" value="NZ_JADFFM010000002.1"/>
</dbReference>
<feature type="region of interest" description="Disordered" evidence="1">
    <location>
        <begin position="45"/>
        <end position="84"/>
    </location>
</feature>
<sequence length="84" mass="9769">MKKYILKPGKHQFVPGEHARHNNDNLTDAEAKWYLERYPHIRSMFRDSPEPGETKSLKAKRKRIGEIIPKSVKSKTNENLPATN</sequence>
<evidence type="ECO:0000256" key="1">
    <source>
        <dbReference type="SAM" id="MobiDB-lite"/>
    </source>
</evidence>
<proteinExistence type="predicted"/>
<organism evidence="2 3">
    <name type="scientific">Mucilaginibacter boryungensis</name>
    <dbReference type="NCBI Taxonomy" id="768480"/>
    <lineage>
        <taxon>Bacteria</taxon>
        <taxon>Pseudomonadati</taxon>
        <taxon>Bacteroidota</taxon>
        <taxon>Sphingobacteriia</taxon>
        <taxon>Sphingobacteriales</taxon>
        <taxon>Sphingobacteriaceae</taxon>
        <taxon>Mucilaginibacter</taxon>
    </lineage>
</organism>
<dbReference type="EMBL" id="JADFFM010000002">
    <property type="protein sequence ID" value="MBE9667788.1"/>
    <property type="molecule type" value="Genomic_DNA"/>
</dbReference>